<sequence>MKTNEFIPPGHSSLVTQLNSNLDLHSLDQPSIIEASCTTKQWSENEEGELQNHKMEGDVITSIAKSLKNPRSVVCKTAIMTSTDIFSAYNDLIIDYLDPLEDGCVHDYMSSLLDINAKMRSILVDWLIEVHRKFELMVETLYLTLNIVVPRKELQLVGLSSMLLASKYEEIWALKVNDFVCISNNAYVSEQVLMMEKMILRKLE</sequence>
<name>A0A371HF36_MUCPR</name>
<comment type="subunit">
    <text evidence="1">Interacts with the CDC2 protein kinase to form a serine/threonine kinase holoenzyme complex also known as maturation promoting factor (MPF). The cyclin subunit imparts substrate specificity to the complex.</text>
</comment>
<reference evidence="8" key="1">
    <citation type="submission" date="2018-05" db="EMBL/GenBank/DDBJ databases">
        <title>Draft genome of Mucuna pruriens seed.</title>
        <authorList>
            <person name="Nnadi N.E."/>
            <person name="Vos R."/>
            <person name="Hasami M.H."/>
            <person name="Devisetty U.K."/>
            <person name="Aguiy J.C."/>
        </authorList>
    </citation>
    <scope>NUCLEOTIDE SEQUENCE [LARGE SCALE GENOMIC DNA]</scope>
    <source>
        <strain evidence="8">JCA_2017</strain>
    </source>
</reference>
<dbReference type="InterPro" id="IPR006671">
    <property type="entry name" value="Cyclin_N"/>
</dbReference>
<dbReference type="STRING" id="157652.A0A371HF36"/>
<dbReference type="Pfam" id="PF00134">
    <property type="entry name" value="Cyclin_N"/>
    <property type="match status" value="1"/>
</dbReference>
<feature type="domain" description="Cyclin-like" evidence="7">
    <location>
        <begin position="125"/>
        <end position="201"/>
    </location>
</feature>
<dbReference type="Proteomes" id="UP000257109">
    <property type="component" value="Unassembled WGS sequence"/>
</dbReference>
<dbReference type="InterPro" id="IPR036915">
    <property type="entry name" value="Cyclin-like_sf"/>
</dbReference>
<evidence type="ECO:0000256" key="4">
    <source>
        <dbReference type="ARBA" id="ARBA00023306"/>
    </source>
</evidence>
<evidence type="ECO:0000313" key="8">
    <source>
        <dbReference type="EMBL" id="RDY01398.1"/>
    </source>
</evidence>
<keyword evidence="4" id="KW-0131">Cell cycle</keyword>
<evidence type="ECO:0000256" key="1">
    <source>
        <dbReference type="ARBA" id="ARBA00011177"/>
    </source>
</evidence>
<keyword evidence="9" id="KW-1185">Reference proteome</keyword>
<dbReference type="OrthoDB" id="1934866at2759"/>
<evidence type="ECO:0000256" key="5">
    <source>
        <dbReference type="ARBA" id="ARBA00032263"/>
    </source>
</evidence>
<comment type="similarity">
    <text evidence="6">Belongs to the cyclin family.</text>
</comment>
<dbReference type="Gene3D" id="1.10.472.10">
    <property type="entry name" value="Cyclin-like"/>
    <property type="match status" value="1"/>
</dbReference>
<keyword evidence="2" id="KW-0132">Cell division</keyword>
<evidence type="ECO:0000313" key="9">
    <source>
        <dbReference type="Proteomes" id="UP000257109"/>
    </source>
</evidence>
<evidence type="ECO:0000259" key="7">
    <source>
        <dbReference type="SMART" id="SM00385"/>
    </source>
</evidence>
<dbReference type="AlphaFoldDB" id="A0A371HF36"/>
<dbReference type="PANTHER" id="PTHR10177">
    <property type="entry name" value="CYCLINS"/>
    <property type="match status" value="1"/>
</dbReference>
<accession>A0A371HF36</accession>
<proteinExistence type="inferred from homology"/>
<comment type="caution">
    <text evidence="8">The sequence shown here is derived from an EMBL/GenBank/DDBJ whole genome shotgun (WGS) entry which is preliminary data.</text>
</comment>
<evidence type="ECO:0000256" key="2">
    <source>
        <dbReference type="ARBA" id="ARBA00022618"/>
    </source>
</evidence>
<dbReference type="InterPro" id="IPR039361">
    <property type="entry name" value="Cyclin"/>
</dbReference>
<evidence type="ECO:0000256" key="3">
    <source>
        <dbReference type="ARBA" id="ARBA00023127"/>
    </source>
</evidence>
<gene>
    <name evidence="8" type="ORF">CR513_15287</name>
</gene>
<dbReference type="InterPro" id="IPR013763">
    <property type="entry name" value="Cyclin-like_dom"/>
</dbReference>
<dbReference type="SUPFAM" id="SSF47954">
    <property type="entry name" value="Cyclin-like"/>
    <property type="match status" value="1"/>
</dbReference>
<dbReference type="EMBL" id="QJKJ01002778">
    <property type="protein sequence ID" value="RDY01398.1"/>
    <property type="molecule type" value="Genomic_DNA"/>
</dbReference>
<dbReference type="SMART" id="SM00385">
    <property type="entry name" value="CYCLIN"/>
    <property type="match status" value="1"/>
</dbReference>
<dbReference type="GO" id="GO:0051301">
    <property type="term" value="P:cell division"/>
    <property type="evidence" value="ECO:0007669"/>
    <property type="project" value="UniProtKB-KW"/>
</dbReference>
<protein>
    <recommendedName>
        <fullName evidence="5">B-like cyclin</fullName>
    </recommendedName>
</protein>
<keyword evidence="3 6" id="KW-0195">Cyclin</keyword>
<organism evidence="8 9">
    <name type="scientific">Mucuna pruriens</name>
    <name type="common">Velvet bean</name>
    <name type="synonym">Dolichos pruriens</name>
    <dbReference type="NCBI Taxonomy" id="157652"/>
    <lineage>
        <taxon>Eukaryota</taxon>
        <taxon>Viridiplantae</taxon>
        <taxon>Streptophyta</taxon>
        <taxon>Embryophyta</taxon>
        <taxon>Tracheophyta</taxon>
        <taxon>Spermatophyta</taxon>
        <taxon>Magnoliopsida</taxon>
        <taxon>eudicotyledons</taxon>
        <taxon>Gunneridae</taxon>
        <taxon>Pentapetalae</taxon>
        <taxon>rosids</taxon>
        <taxon>fabids</taxon>
        <taxon>Fabales</taxon>
        <taxon>Fabaceae</taxon>
        <taxon>Papilionoideae</taxon>
        <taxon>50 kb inversion clade</taxon>
        <taxon>NPAAA clade</taxon>
        <taxon>indigoferoid/millettioid clade</taxon>
        <taxon>Phaseoleae</taxon>
        <taxon>Mucuna</taxon>
    </lineage>
</organism>
<evidence type="ECO:0000256" key="6">
    <source>
        <dbReference type="RuleBase" id="RU000383"/>
    </source>
</evidence>
<dbReference type="FunFam" id="1.10.472.10:FF:000001">
    <property type="entry name" value="G2/mitotic-specific cyclin"/>
    <property type="match status" value="1"/>
</dbReference>
<feature type="non-terminal residue" evidence="8">
    <location>
        <position position="1"/>
    </location>
</feature>